<comment type="caution">
    <text evidence="2">The sequence shown here is derived from an EMBL/GenBank/DDBJ whole genome shotgun (WGS) entry which is preliminary data.</text>
</comment>
<dbReference type="Proteomes" id="UP000663874">
    <property type="component" value="Unassembled WGS sequence"/>
</dbReference>
<evidence type="ECO:0000256" key="1">
    <source>
        <dbReference type="SAM" id="MobiDB-lite"/>
    </source>
</evidence>
<protein>
    <submittedName>
        <fullName evidence="2">Uncharacterized protein</fullName>
    </submittedName>
</protein>
<feature type="region of interest" description="Disordered" evidence="1">
    <location>
        <begin position="1"/>
        <end position="21"/>
    </location>
</feature>
<proteinExistence type="predicted"/>
<dbReference type="EMBL" id="CAJOBE010032489">
    <property type="protein sequence ID" value="CAF4296957.1"/>
    <property type="molecule type" value="Genomic_DNA"/>
</dbReference>
<sequence>MTKEQRNLTALPMKGPSPIWL</sequence>
<evidence type="ECO:0000313" key="2">
    <source>
        <dbReference type="EMBL" id="CAF4296957.1"/>
    </source>
</evidence>
<reference evidence="2" key="1">
    <citation type="submission" date="2021-02" db="EMBL/GenBank/DDBJ databases">
        <authorList>
            <person name="Nowell W R."/>
        </authorList>
    </citation>
    <scope>NUCLEOTIDE SEQUENCE</scope>
</reference>
<gene>
    <name evidence="2" type="ORF">FNK824_LOCUS40492</name>
</gene>
<organism evidence="2 3">
    <name type="scientific">Rotaria sordida</name>
    <dbReference type="NCBI Taxonomy" id="392033"/>
    <lineage>
        <taxon>Eukaryota</taxon>
        <taxon>Metazoa</taxon>
        <taxon>Spiralia</taxon>
        <taxon>Gnathifera</taxon>
        <taxon>Rotifera</taxon>
        <taxon>Eurotatoria</taxon>
        <taxon>Bdelloidea</taxon>
        <taxon>Philodinida</taxon>
        <taxon>Philodinidae</taxon>
        <taxon>Rotaria</taxon>
    </lineage>
</organism>
<name>A0A820HMD9_9BILA</name>
<feature type="non-terminal residue" evidence="2">
    <location>
        <position position="1"/>
    </location>
</feature>
<accession>A0A820HMD9</accession>
<evidence type="ECO:0000313" key="3">
    <source>
        <dbReference type="Proteomes" id="UP000663874"/>
    </source>
</evidence>
<dbReference type="AlphaFoldDB" id="A0A820HMD9"/>